<evidence type="ECO:0000313" key="3">
    <source>
        <dbReference type="Proteomes" id="UP000001916"/>
    </source>
</evidence>
<evidence type="ECO:0008006" key="4">
    <source>
        <dbReference type="Google" id="ProtNLM"/>
    </source>
</evidence>
<evidence type="ECO:0000313" key="2">
    <source>
        <dbReference type="EMBL" id="ADH62747.1"/>
    </source>
</evidence>
<keyword evidence="1" id="KW-0812">Transmembrane</keyword>
<organism evidence="2 3">
    <name type="scientific">Allomeiothermus silvanus (strain ATCC 700542 / DSM 9946 / NBRC 106475 / NCIMB 13440 / VI-R2)</name>
    <name type="common">Thermus silvanus</name>
    <dbReference type="NCBI Taxonomy" id="526227"/>
    <lineage>
        <taxon>Bacteria</taxon>
        <taxon>Thermotogati</taxon>
        <taxon>Deinococcota</taxon>
        <taxon>Deinococci</taxon>
        <taxon>Thermales</taxon>
        <taxon>Thermaceae</taxon>
        <taxon>Allomeiothermus</taxon>
    </lineage>
</organism>
<dbReference type="Proteomes" id="UP000001916">
    <property type="component" value="Chromosome"/>
</dbReference>
<dbReference type="RefSeq" id="WP_013157334.1">
    <property type="nucleotide sequence ID" value="NC_014212.1"/>
</dbReference>
<feature type="transmembrane region" description="Helical" evidence="1">
    <location>
        <begin position="38"/>
        <end position="59"/>
    </location>
</feature>
<keyword evidence="3" id="KW-1185">Reference proteome</keyword>
<feature type="transmembrane region" description="Helical" evidence="1">
    <location>
        <begin position="12"/>
        <end position="32"/>
    </location>
</feature>
<accession>D7BBV1</accession>
<feature type="transmembrane region" description="Helical" evidence="1">
    <location>
        <begin position="102"/>
        <end position="122"/>
    </location>
</feature>
<feature type="transmembrane region" description="Helical" evidence="1">
    <location>
        <begin position="71"/>
        <end position="90"/>
    </location>
</feature>
<dbReference type="EMBL" id="CP002042">
    <property type="protein sequence ID" value="ADH62747.1"/>
    <property type="molecule type" value="Genomic_DNA"/>
</dbReference>
<sequence length="129" mass="14459">MATPRKQPWGRALARGDAACIVLFSLIGQSFHGSLHSLGAAFTGIVHNAVPILAVWFLLAPFVRTYAYPTWRNLLTTWILAVPAGVWLRYMVLGKPFDQGFLAFLLVTLGVTLALLLAWRALARWLWRR</sequence>
<reference evidence="2 3" key="1">
    <citation type="journal article" date="2010" name="Stand. Genomic Sci.">
        <title>Complete genome sequence of Meiothermus silvanus type strain (VI-R2).</title>
        <authorList>
            <person name="Sikorski J."/>
            <person name="Tindall B.J."/>
            <person name="Lowry S."/>
            <person name="Lucas S."/>
            <person name="Nolan M."/>
            <person name="Copeland A."/>
            <person name="Glavina Del Rio T."/>
            <person name="Tice H."/>
            <person name="Cheng J.F."/>
            <person name="Han C."/>
            <person name="Pitluck S."/>
            <person name="Liolios K."/>
            <person name="Ivanova N."/>
            <person name="Mavromatis K."/>
            <person name="Mikhailova N."/>
            <person name="Pati A."/>
            <person name="Goodwin L."/>
            <person name="Chen A."/>
            <person name="Palaniappan K."/>
            <person name="Land M."/>
            <person name="Hauser L."/>
            <person name="Chang Y.J."/>
            <person name="Jeffries C.D."/>
            <person name="Rohde M."/>
            <person name="Goker M."/>
            <person name="Woyke T."/>
            <person name="Bristow J."/>
            <person name="Eisen J.A."/>
            <person name="Markowitz V."/>
            <person name="Hugenholtz P."/>
            <person name="Kyrpides N.C."/>
            <person name="Klenk H.P."/>
            <person name="Lapidus A."/>
        </authorList>
    </citation>
    <scope>NUCLEOTIDE SEQUENCE [LARGE SCALE GENOMIC DNA]</scope>
    <source>
        <strain evidence="3">ATCC 700542 / DSM 9946 / VI-R2</strain>
    </source>
</reference>
<dbReference type="STRING" id="526227.Mesil_0834"/>
<dbReference type="InterPro" id="IPR021414">
    <property type="entry name" value="DUF3054"/>
</dbReference>
<gene>
    <name evidence="2" type="ordered locus">Mesil_0834</name>
</gene>
<dbReference type="KEGG" id="msv:Mesil_0834"/>
<evidence type="ECO:0000256" key="1">
    <source>
        <dbReference type="SAM" id="Phobius"/>
    </source>
</evidence>
<dbReference type="Pfam" id="PF11255">
    <property type="entry name" value="DUF3054"/>
    <property type="match status" value="1"/>
</dbReference>
<keyword evidence="1" id="KW-0472">Membrane</keyword>
<dbReference type="OrthoDB" id="26176at2"/>
<protein>
    <recommendedName>
        <fullName evidence="4">DUF3054 domain-containing protein</fullName>
    </recommendedName>
</protein>
<proteinExistence type="predicted"/>
<dbReference type="HOGENOM" id="CLU_1946254_0_0_0"/>
<dbReference type="AlphaFoldDB" id="D7BBV1"/>
<keyword evidence="1" id="KW-1133">Transmembrane helix</keyword>
<name>D7BBV1_ALLS1</name>